<accession>A0ABN8MFN0</accession>
<keyword evidence="2" id="KW-1185">Reference proteome</keyword>
<evidence type="ECO:0000313" key="1">
    <source>
        <dbReference type="EMBL" id="CAH3028505.1"/>
    </source>
</evidence>
<dbReference type="Proteomes" id="UP001159427">
    <property type="component" value="Unassembled WGS sequence"/>
</dbReference>
<name>A0ABN8MFN0_9CNID</name>
<reference evidence="1 2" key="1">
    <citation type="submission" date="2022-05" db="EMBL/GenBank/DDBJ databases">
        <authorList>
            <consortium name="Genoscope - CEA"/>
            <person name="William W."/>
        </authorList>
    </citation>
    <scope>NUCLEOTIDE SEQUENCE [LARGE SCALE GENOMIC DNA]</scope>
</reference>
<evidence type="ECO:0000313" key="2">
    <source>
        <dbReference type="Proteomes" id="UP001159427"/>
    </source>
</evidence>
<comment type="caution">
    <text evidence="1">The sequence shown here is derived from an EMBL/GenBank/DDBJ whole genome shotgun (WGS) entry which is preliminary data.</text>
</comment>
<proteinExistence type="predicted"/>
<gene>
    <name evidence="1" type="ORF">PEVE_00034245</name>
</gene>
<organism evidence="1 2">
    <name type="scientific">Porites evermanni</name>
    <dbReference type="NCBI Taxonomy" id="104178"/>
    <lineage>
        <taxon>Eukaryota</taxon>
        <taxon>Metazoa</taxon>
        <taxon>Cnidaria</taxon>
        <taxon>Anthozoa</taxon>
        <taxon>Hexacorallia</taxon>
        <taxon>Scleractinia</taxon>
        <taxon>Fungiina</taxon>
        <taxon>Poritidae</taxon>
        <taxon>Porites</taxon>
    </lineage>
</organism>
<sequence>MPHTRAKTELRQGRPNLLQSLNTAKQLGKCNQAQIATFTANEKTEKIARFGKFHILPAGNIWKIQHHAARFGKFQILPARFGKFKILRQDLENSRSCRQDLENSRSCN</sequence>
<protein>
    <submittedName>
        <fullName evidence="1">Uncharacterized protein</fullName>
    </submittedName>
</protein>
<dbReference type="EMBL" id="CALNXI010000516">
    <property type="protein sequence ID" value="CAH3028505.1"/>
    <property type="molecule type" value="Genomic_DNA"/>
</dbReference>